<name>A0AAV7PM50_PLEWA</name>
<reference evidence="2" key="1">
    <citation type="journal article" date="2022" name="bioRxiv">
        <title>Sequencing and chromosome-scale assembly of the giantPleurodeles waltlgenome.</title>
        <authorList>
            <person name="Brown T."/>
            <person name="Elewa A."/>
            <person name="Iarovenko S."/>
            <person name="Subramanian E."/>
            <person name="Araus A.J."/>
            <person name="Petzold A."/>
            <person name="Susuki M."/>
            <person name="Suzuki K.-i.T."/>
            <person name="Hayashi T."/>
            <person name="Toyoda A."/>
            <person name="Oliveira C."/>
            <person name="Osipova E."/>
            <person name="Leigh N.D."/>
            <person name="Simon A."/>
            <person name="Yun M.H."/>
        </authorList>
    </citation>
    <scope>NUCLEOTIDE SEQUENCE</scope>
    <source>
        <strain evidence="2">20211129_DDA</strain>
        <tissue evidence="2">Liver</tissue>
    </source>
</reference>
<evidence type="ECO:0000313" key="3">
    <source>
        <dbReference type="Proteomes" id="UP001066276"/>
    </source>
</evidence>
<feature type="compositionally biased region" description="Basic residues" evidence="1">
    <location>
        <begin position="9"/>
        <end position="26"/>
    </location>
</feature>
<gene>
    <name evidence="2" type="ORF">NDU88_007296</name>
</gene>
<keyword evidence="3" id="KW-1185">Reference proteome</keyword>
<dbReference type="Proteomes" id="UP001066276">
    <property type="component" value="Chromosome 7"/>
</dbReference>
<organism evidence="2 3">
    <name type="scientific">Pleurodeles waltl</name>
    <name type="common">Iberian ribbed newt</name>
    <dbReference type="NCBI Taxonomy" id="8319"/>
    <lineage>
        <taxon>Eukaryota</taxon>
        <taxon>Metazoa</taxon>
        <taxon>Chordata</taxon>
        <taxon>Craniata</taxon>
        <taxon>Vertebrata</taxon>
        <taxon>Euteleostomi</taxon>
        <taxon>Amphibia</taxon>
        <taxon>Batrachia</taxon>
        <taxon>Caudata</taxon>
        <taxon>Salamandroidea</taxon>
        <taxon>Salamandridae</taxon>
        <taxon>Pleurodelinae</taxon>
        <taxon>Pleurodeles</taxon>
    </lineage>
</organism>
<dbReference type="EMBL" id="JANPWB010000011">
    <property type="protein sequence ID" value="KAJ1128924.1"/>
    <property type="molecule type" value="Genomic_DNA"/>
</dbReference>
<feature type="compositionally biased region" description="Basic residues" evidence="1">
    <location>
        <begin position="35"/>
        <end position="56"/>
    </location>
</feature>
<protein>
    <submittedName>
        <fullName evidence="2">Uncharacterized protein</fullName>
    </submittedName>
</protein>
<dbReference type="AlphaFoldDB" id="A0AAV7PM50"/>
<sequence>MNPKALKDRKAKLFLAKAKKEKRSHHGSSSEKSAKNHRKWCHHNSQHRCRGSRSRSRSPSARPHKSWEVSPTVTPQPSPAPSVFELVEPQSPCSSPAHPDVQDPSPAPAPQEYPAFPAPGMDPATFLNATFAMFQSMAPGGGAPAGPTGPMAFNLGDPASYRPSPFMPFCPTGDTSPVPTSVERISTPVSIQMEASRSQMA</sequence>
<proteinExistence type="predicted"/>
<accession>A0AAV7PM50</accession>
<comment type="caution">
    <text evidence="2">The sequence shown here is derived from an EMBL/GenBank/DDBJ whole genome shotgun (WGS) entry which is preliminary data.</text>
</comment>
<evidence type="ECO:0000256" key="1">
    <source>
        <dbReference type="SAM" id="MobiDB-lite"/>
    </source>
</evidence>
<evidence type="ECO:0000313" key="2">
    <source>
        <dbReference type="EMBL" id="KAJ1128924.1"/>
    </source>
</evidence>
<feature type="region of interest" description="Disordered" evidence="1">
    <location>
        <begin position="1"/>
        <end position="118"/>
    </location>
</feature>